<dbReference type="PROSITE" id="PS51257">
    <property type="entry name" value="PROKAR_LIPOPROTEIN"/>
    <property type="match status" value="1"/>
</dbReference>
<dbReference type="AlphaFoldDB" id="A0A1G6ZAV8"/>
<dbReference type="Proteomes" id="UP000199603">
    <property type="component" value="Unassembled WGS sequence"/>
</dbReference>
<protein>
    <recommendedName>
        <fullName evidence="4">Lipoprotein</fullName>
    </recommendedName>
</protein>
<reference evidence="2 3" key="1">
    <citation type="submission" date="2016-10" db="EMBL/GenBank/DDBJ databases">
        <authorList>
            <person name="de Groot N.N."/>
        </authorList>
    </citation>
    <scope>NUCLEOTIDE SEQUENCE [LARGE SCALE GENOMIC DNA]</scope>
    <source>
        <strain evidence="2 3">DSM 16957</strain>
    </source>
</reference>
<keyword evidence="1" id="KW-0732">Signal</keyword>
<name>A0A1G6ZAV8_9GAMM</name>
<sequence length="178" mass="19236">MIIRCIGAFSMAVLLAGCSQAYSTLERDFAVDALEAEPSVRSTSMTIGGPSHVGATNYGGVVDLYVSGEGIGVSVSLPFHQPIHMPTERVSGCAMTCFGTNDRHVELLIESTGSVVSFPEVPQLLDWCWEARKPVFPGEAERVWKYNGGRLPSMDHADPQFASREAYGSALMNNCRGF</sequence>
<feature type="chain" id="PRO_5011489223" description="Lipoprotein" evidence="1">
    <location>
        <begin position="22"/>
        <end position="178"/>
    </location>
</feature>
<accession>A0A1G6ZAV8</accession>
<gene>
    <name evidence="2" type="ORF">SAMN04488509_1133</name>
</gene>
<dbReference type="EMBL" id="FNAG01000013">
    <property type="protein sequence ID" value="SDD99157.1"/>
    <property type="molecule type" value="Genomic_DNA"/>
</dbReference>
<evidence type="ECO:0000256" key="1">
    <source>
        <dbReference type="SAM" id="SignalP"/>
    </source>
</evidence>
<feature type="signal peptide" evidence="1">
    <location>
        <begin position="1"/>
        <end position="21"/>
    </location>
</feature>
<dbReference type="RefSeq" id="WP_143006716.1">
    <property type="nucleotide sequence ID" value="NZ_FNAG01000013.1"/>
</dbReference>
<organism evidence="2 3">
    <name type="scientific">Aquimonas voraii</name>
    <dbReference type="NCBI Taxonomy" id="265719"/>
    <lineage>
        <taxon>Bacteria</taxon>
        <taxon>Pseudomonadati</taxon>
        <taxon>Pseudomonadota</taxon>
        <taxon>Gammaproteobacteria</taxon>
        <taxon>Lysobacterales</taxon>
        <taxon>Lysobacteraceae</taxon>
        <taxon>Aquimonas</taxon>
    </lineage>
</organism>
<evidence type="ECO:0008006" key="4">
    <source>
        <dbReference type="Google" id="ProtNLM"/>
    </source>
</evidence>
<evidence type="ECO:0000313" key="3">
    <source>
        <dbReference type="Proteomes" id="UP000199603"/>
    </source>
</evidence>
<keyword evidence="3" id="KW-1185">Reference proteome</keyword>
<proteinExistence type="predicted"/>
<evidence type="ECO:0000313" key="2">
    <source>
        <dbReference type="EMBL" id="SDD99157.1"/>
    </source>
</evidence>